<dbReference type="PANTHER" id="PTHR43747">
    <property type="entry name" value="FAD-BINDING PROTEIN"/>
    <property type="match status" value="1"/>
</dbReference>
<feature type="binding site" evidence="2">
    <location>
        <position position="183"/>
    </location>
    <ligand>
        <name>FAD</name>
        <dbReference type="ChEBI" id="CHEBI:57692"/>
    </ligand>
</feature>
<proteinExistence type="predicted"/>
<dbReference type="InterPro" id="IPR050816">
    <property type="entry name" value="Flavin-dep_Halogenase_NPB"/>
</dbReference>
<accession>A0AA37T5T8</accession>
<keyword evidence="2" id="KW-0285">Flavoprotein</keyword>
<gene>
    <name evidence="3" type="ORF">GCM10007852_36960</name>
</gene>
<name>A0AA37T5T8_9ALTE</name>
<keyword evidence="2" id="KW-0274">FAD</keyword>
<dbReference type="InterPro" id="IPR006905">
    <property type="entry name" value="Flavin_halogenase"/>
</dbReference>
<dbReference type="Gene3D" id="3.50.50.60">
    <property type="entry name" value="FAD/NAD(P)-binding domain"/>
    <property type="match status" value="1"/>
</dbReference>
<evidence type="ECO:0000313" key="3">
    <source>
        <dbReference type="EMBL" id="GLR72788.1"/>
    </source>
</evidence>
<dbReference type="PIRSF" id="PIRSF011396">
    <property type="entry name" value="Trp_halogenase"/>
    <property type="match status" value="1"/>
</dbReference>
<dbReference type="Pfam" id="PF04820">
    <property type="entry name" value="Trp_halogenase"/>
    <property type="match status" value="1"/>
</dbReference>
<keyword evidence="2" id="KW-0547">Nucleotide-binding</keyword>
<protein>
    <submittedName>
        <fullName evidence="3">Tryptophan halogenase</fullName>
    </submittedName>
</protein>
<dbReference type="Proteomes" id="UP001156601">
    <property type="component" value="Unassembled WGS sequence"/>
</dbReference>
<keyword evidence="4" id="KW-1185">Reference proteome</keyword>
<feature type="binding site" evidence="2">
    <location>
        <position position="340"/>
    </location>
    <ligand>
        <name>L-tryptophan</name>
        <dbReference type="ChEBI" id="CHEBI:57912"/>
    </ligand>
</feature>
<dbReference type="PANTHER" id="PTHR43747:SF4">
    <property type="entry name" value="FLAVIN-DEPENDENT TRYPTOPHAN HALOGENASE"/>
    <property type="match status" value="1"/>
</dbReference>
<sequence>MKNTVKDVVVLGGGTAGWISAALLKKVLGKAINLTLIESEDIGTVGVGEATIPPIQVMNNLLGFSEAEFLKKTKATIKLGINFENWYEEGHAYFHSFGIPGKDSLVCQFHHYLKKSRALGNDTNLSDYDLNYLCAMQGKFAKINSKDPLQTLPYAYHFDATLYAAFLRELCEQNGVTRIEGKVDNVVKGEEQNTVKSVQLANGKVISGDLFIDCTGFKGMLIEETLNTGYDDWSHYLPCDSAVAMPSARGETIPPYTRSIAHEAGWRWQIPLQHRNGNGVVYCSQFMDGQKAEDILQQAVGVNALAEPKHIKFTTGQRKRSWHGNVVAVGLSSGFLEPLESTSIHMIQSAILRLVQVFPHEGISDAAINEYNQKTRIEAEQIRDFLMLHYVVHSPNKQGEFWQAMREISLPERLAHKIEIFKAGGLVFKEQDDLFNQNSWIQVMLGQGIEPKDYHPVVNSIPDAQLLSMIQGIHTLKHQVLAQLPSHDKFISSVC</sequence>
<reference evidence="3" key="2">
    <citation type="submission" date="2023-01" db="EMBL/GenBank/DDBJ databases">
        <title>Draft genome sequence of Agaribacter marinus strain NBRC 110023.</title>
        <authorList>
            <person name="Sun Q."/>
            <person name="Mori K."/>
        </authorList>
    </citation>
    <scope>NUCLEOTIDE SEQUENCE</scope>
    <source>
        <strain evidence="3">NBRC 110023</strain>
    </source>
</reference>
<organism evidence="3 4">
    <name type="scientific">Agaribacter marinus</name>
    <dbReference type="NCBI Taxonomy" id="1431249"/>
    <lineage>
        <taxon>Bacteria</taxon>
        <taxon>Pseudomonadati</taxon>
        <taxon>Pseudomonadota</taxon>
        <taxon>Gammaproteobacteria</taxon>
        <taxon>Alteromonadales</taxon>
        <taxon>Alteromonadaceae</taxon>
        <taxon>Agaribacter</taxon>
    </lineage>
</organism>
<evidence type="ECO:0000256" key="1">
    <source>
        <dbReference type="PIRSR" id="PIRSR011396-1"/>
    </source>
</evidence>
<dbReference type="GO" id="GO:0000166">
    <property type="term" value="F:nucleotide binding"/>
    <property type="evidence" value="ECO:0007669"/>
    <property type="project" value="UniProtKB-KW"/>
</dbReference>
<dbReference type="EMBL" id="BSOT01000015">
    <property type="protein sequence ID" value="GLR72788.1"/>
    <property type="molecule type" value="Genomic_DNA"/>
</dbReference>
<dbReference type="InterPro" id="IPR033856">
    <property type="entry name" value="Trp_halogen"/>
</dbReference>
<feature type="active site" evidence="1">
    <location>
        <position position="78"/>
    </location>
</feature>
<dbReference type="RefSeq" id="WP_284219203.1">
    <property type="nucleotide sequence ID" value="NZ_BSOT01000015.1"/>
</dbReference>
<comment type="caution">
    <text evidence="3">The sequence shown here is derived from an EMBL/GenBank/DDBJ whole genome shotgun (WGS) entry which is preliminary data.</text>
</comment>
<feature type="binding site" evidence="2">
    <location>
        <begin position="13"/>
        <end position="16"/>
    </location>
    <ligand>
        <name>FAD</name>
        <dbReference type="ChEBI" id="CHEBI:57692"/>
    </ligand>
</feature>
<feature type="binding site" evidence="2">
    <location>
        <position position="78"/>
    </location>
    <ligand>
        <name>7-chloro-L-tryptophan</name>
        <dbReference type="ChEBI" id="CHEBI:58713"/>
    </ligand>
</feature>
<evidence type="ECO:0000313" key="4">
    <source>
        <dbReference type="Proteomes" id="UP001156601"/>
    </source>
</evidence>
<dbReference type="SUPFAM" id="SSF51905">
    <property type="entry name" value="FAD/NAD(P)-binding domain"/>
    <property type="match status" value="1"/>
</dbReference>
<dbReference type="AlphaFoldDB" id="A0AA37T5T8"/>
<reference evidence="3" key="1">
    <citation type="journal article" date="2014" name="Int. J. Syst. Evol. Microbiol.">
        <title>Complete genome sequence of Corynebacterium casei LMG S-19264T (=DSM 44701T), isolated from a smear-ripened cheese.</title>
        <authorList>
            <consortium name="US DOE Joint Genome Institute (JGI-PGF)"/>
            <person name="Walter F."/>
            <person name="Albersmeier A."/>
            <person name="Kalinowski J."/>
            <person name="Ruckert C."/>
        </authorList>
    </citation>
    <scope>NUCLEOTIDE SEQUENCE</scope>
    <source>
        <strain evidence="3">NBRC 110023</strain>
    </source>
</reference>
<feature type="binding site" evidence="2">
    <location>
        <position position="344"/>
    </location>
    <ligand>
        <name>FAD</name>
        <dbReference type="ChEBI" id="CHEBI:57692"/>
    </ligand>
</feature>
<evidence type="ECO:0000256" key="2">
    <source>
        <dbReference type="PIRSR" id="PIRSR011396-2"/>
    </source>
</evidence>
<dbReference type="GO" id="GO:0004497">
    <property type="term" value="F:monooxygenase activity"/>
    <property type="evidence" value="ECO:0007669"/>
    <property type="project" value="InterPro"/>
</dbReference>
<dbReference type="InterPro" id="IPR036188">
    <property type="entry name" value="FAD/NAD-bd_sf"/>
</dbReference>
<feature type="binding site" evidence="2">
    <location>
        <position position="331"/>
    </location>
    <ligand>
        <name>FAD</name>
        <dbReference type="ChEBI" id="CHEBI:57692"/>
    </ligand>
</feature>